<accession>A0AAQ1MBZ6</accession>
<name>A0AAQ1MBZ6_9FIRM</name>
<dbReference type="AlphaFoldDB" id="A0AAQ1MBZ6"/>
<gene>
    <name evidence="1" type="ORF">SAMN05444424_0517</name>
</gene>
<proteinExistence type="predicted"/>
<organism evidence="1 2">
    <name type="scientific">Bittarella massiliensis</name>
    <name type="common">ex Durand et al. 2017</name>
    <dbReference type="NCBI Taxonomy" id="1720313"/>
    <lineage>
        <taxon>Bacteria</taxon>
        <taxon>Bacillati</taxon>
        <taxon>Bacillota</taxon>
        <taxon>Clostridia</taxon>
        <taxon>Eubacteriales</taxon>
        <taxon>Oscillospiraceae</taxon>
        <taxon>Bittarella (ex Durand et al. 2017)</taxon>
    </lineage>
</organism>
<dbReference type="EMBL" id="FQVY01000001">
    <property type="protein sequence ID" value="SHF74056.1"/>
    <property type="molecule type" value="Genomic_DNA"/>
</dbReference>
<reference evidence="2" key="1">
    <citation type="submission" date="2016-11" db="EMBL/GenBank/DDBJ databases">
        <authorList>
            <person name="Jaros S."/>
            <person name="Januszkiewicz K."/>
            <person name="Wedrychowicz H."/>
        </authorList>
    </citation>
    <scope>NUCLEOTIDE SEQUENCE [LARGE SCALE GENOMIC DNA]</scope>
    <source>
        <strain evidence="2">DSM 4029</strain>
    </source>
</reference>
<evidence type="ECO:0000313" key="1">
    <source>
        <dbReference type="EMBL" id="SHF74056.1"/>
    </source>
</evidence>
<sequence>MGLQLHETVYGKNFFEYQLPKLTEAIENLSENIKRQKDSEGTEKEDLAPEKREALLAVLQNPQKAEAFGRRITEQVETDDESPEKIGYYAAKAILDGSMDDLLIAICGWSVSSLLDSVNSDI</sequence>
<dbReference type="Proteomes" id="UP000184089">
    <property type="component" value="Unassembled WGS sequence"/>
</dbReference>
<dbReference type="RefSeq" id="WP_021659210.1">
    <property type="nucleotide sequence ID" value="NZ_FQVY01000001.1"/>
</dbReference>
<protein>
    <submittedName>
        <fullName evidence="1">Uncharacterized protein</fullName>
    </submittedName>
</protein>
<comment type="caution">
    <text evidence="1">The sequence shown here is derived from an EMBL/GenBank/DDBJ whole genome shotgun (WGS) entry which is preliminary data.</text>
</comment>
<evidence type="ECO:0000313" key="2">
    <source>
        <dbReference type="Proteomes" id="UP000184089"/>
    </source>
</evidence>